<name>A0A1R1X7E0_9FUNG</name>
<feature type="compositionally biased region" description="Low complexity" evidence="3">
    <location>
        <begin position="233"/>
        <end position="246"/>
    </location>
</feature>
<evidence type="ECO:0000256" key="1">
    <source>
        <dbReference type="ARBA" id="ARBA00022553"/>
    </source>
</evidence>
<evidence type="ECO:0000259" key="4">
    <source>
        <dbReference type="PROSITE" id="PS50800"/>
    </source>
</evidence>
<dbReference type="SUPFAM" id="SSF68906">
    <property type="entry name" value="SAP domain"/>
    <property type="match status" value="1"/>
</dbReference>
<dbReference type="Gene3D" id="1.10.720.30">
    <property type="entry name" value="SAP domain"/>
    <property type="match status" value="1"/>
</dbReference>
<evidence type="ECO:0000256" key="2">
    <source>
        <dbReference type="ARBA" id="ARBA00046328"/>
    </source>
</evidence>
<dbReference type="STRING" id="133412.A0A1R1X7E0"/>
<protein>
    <submittedName>
        <fullName evidence="5">SAP domain-containing ribonucleoprotein</fullName>
    </submittedName>
</protein>
<proteinExistence type="inferred from homology"/>
<dbReference type="Pfam" id="PF02037">
    <property type="entry name" value="SAP"/>
    <property type="match status" value="1"/>
</dbReference>
<dbReference type="OrthoDB" id="5598794at2759"/>
<comment type="caution">
    <text evidence="5">The sequence shown here is derived from an EMBL/GenBank/DDBJ whole genome shotgun (WGS) entry which is preliminary data.</text>
</comment>
<comment type="similarity">
    <text evidence="2">Belongs to the SAP domain-containing ribonucleoprotein family.</text>
</comment>
<feature type="compositionally biased region" description="Polar residues" evidence="3">
    <location>
        <begin position="39"/>
        <end position="50"/>
    </location>
</feature>
<accession>A0A1R1X7E0</accession>
<dbReference type="InterPro" id="IPR052240">
    <property type="entry name" value="SAP_domain_ribonucleoprotein"/>
</dbReference>
<sequence>MELDEKSLKKLKVPELKAILKERNLSVEGKKDELISRIIGSSDTPSSQSAAKLDANSAVSQQDQSKPETKNSSPTAPQDSIQKTQLASNISETTSASNITNDVSKNLKNTKELTESEKLKLRAEKFGLNSADSSILTEEEIKRKRSLRFGISIPTATPASEPAAKKQPIVSAGALEIDPEVLKKRAQRFGLPVAESTASSKNPLKHALELSESEKEKLLKRQQRFGTVATPVANSAATSSSAPEAAISEEEKKKRKRAERFGLTSA</sequence>
<dbReference type="AlphaFoldDB" id="A0A1R1X7E0"/>
<evidence type="ECO:0000313" key="5">
    <source>
        <dbReference type="EMBL" id="OMJ10564.1"/>
    </source>
</evidence>
<feature type="region of interest" description="Disordered" evidence="3">
    <location>
        <begin position="215"/>
        <end position="266"/>
    </location>
</feature>
<dbReference type="GO" id="GO:0016973">
    <property type="term" value="P:poly(A)+ mRNA export from nucleus"/>
    <property type="evidence" value="ECO:0007669"/>
    <property type="project" value="TreeGrafter"/>
</dbReference>
<feature type="region of interest" description="Disordered" evidence="3">
    <location>
        <begin position="39"/>
        <end position="109"/>
    </location>
</feature>
<dbReference type="GO" id="GO:0005634">
    <property type="term" value="C:nucleus"/>
    <property type="evidence" value="ECO:0007669"/>
    <property type="project" value="TreeGrafter"/>
</dbReference>
<keyword evidence="1" id="KW-0597">Phosphoprotein</keyword>
<dbReference type="PANTHER" id="PTHR46551:SF1">
    <property type="entry name" value="SAP DOMAIN-CONTAINING RIBONUCLEOPROTEIN"/>
    <property type="match status" value="1"/>
</dbReference>
<keyword evidence="5" id="KW-0687">Ribonucleoprotein</keyword>
<evidence type="ECO:0000256" key="3">
    <source>
        <dbReference type="SAM" id="MobiDB-lite"/>
    </source>
</evidence>
<dbReference type="EMBL" id="LSSN01002581">
    <property type="protein sequence ID" value="OMJ15716.1"/>
    <property type="molecule type" value="Genomic_DNA"/>
</dbReference>
<feature type="compositionally biased region" description="Polar residues" evidence="3">
    <location>
        <begin position="57"/>
        <end position="107"/>
    </location>
</feature>
<dbReference type="Proteomes" id="UP000187283">
    <property type="component" value="Unassembled WGS sequence"/>
</dbReference>
<dbReference type="EMBL" id="LSSN01004941">
    <property type="protein sequence ID" value="OMJ10564.1"/>
    <property type="molecule type" value="Genomic_DNA"/>
</dbReference>
<evidence type="ECO:0000313" key="7">
    <source>
        <dbReference type="Proteomes" id="UP000187283"/>
    </source>
</evidence>
<dbReference type="PROSITE" id="PS50800">
    <property type="entry name" value="SAP"/>
    <property type="match status" value="1"/>
</dbReference>
<feature type="domain" description="SAP" evidence="4">
    <location>
        <begin position="8"/>
        <end position="42"/>
    </location>
</feature>
<gene>
    <name evidence="5" type="ORF">AYI70_g10250</name>
    <name evidence="6" type="ORF">AYI70_g7079</name>
</gene>
<keyword evidence="7" id="KW-1185">Reference proteome</keyword>
<dbReference type="InterPro" id="IPR036361">
    <property type="entry name" value="SAP_dom_sf"/>
</dbReference>
<dbReference type="GO" id="GO:1990904">
    <property type="term" value="C:ribonucleoprotein complex"/>
    <property type="evidence" value="ECO:0007669"/>
    <property type="project" value="UniProtKB-KW"/>
</dbReference>
<dbReference type="InterPro" id="IPR003034">
    <property type="entry name" value="SAP_dom"/>
</dbReference>
<evidence type="ECO:0000313" key="6">
    <source>
        <dbReference type="EMBL" id="OMJ15716.1"/>
    </source>
</evidence>
<organism evidence="5 7">
    <name type="scientific">Smittium culicis</name>
    <dbReference type="NCBI Taxonomy" id="133412"/>
    <lineage>
        <taxon>Eukaryota</taxon>
        <taxon>Fungi</taxon>
        <taxon>Fungi incertae sedis</taxon>
        <taxon>Zoopagomycota</taxon>
        <taxon>Kickxellomycotina</taxon>
        <taxon>Harpellomycetes</taxon>
        <taxon>Harpellales</taxon>
        <taxon>Legeriomycetaceae</taxon>
        <taxon>Smittium</taxon>
    </lineage>
</organism>
<dbReference type="SMART" id="SM00513">
    <property type="entry name" value="SAP"/>
    <property type="match status" value="1"/>
</dbReference>
<dbReference type="PANTHER" id="PTHR46551">
    <property type="entry name" value="SAP DOMAIN-CONTAINING RIBONUCLEOPROTEIN"/>
    <property type="match status" value="1"/>
</dbReference>
<reference evidence="5 7" key="1">
    <citation type="submission" date="2017-01" db="EMBL/GenBank/DDBJ databases">
        <authorList>
            <person name="Mah S.A."/>
            <person name="Swanson W.J."/>
            <person name="Moy G.W."/>
            <person name="Vacquier V.D."/>
        </authorList>
    </citation>
    <scope>NUCLEOTIDE SEQUENCE [LARGE SCALE GENOMIC DNA]</scope>
    <source>
        <strain evidence="5 7">GSMNP</strain>
    </source>
</reference>